<name>A0ABU4MC64_9ACTN</name>
<feature type="compositionally biased region" description="Basic and acidic residues" evidence="1">
    <location>
        <begin position="118"/>
        <end position="131"/>
    </location>
</feature>
<evidence type="ECO:0000313" key="2">
    <source>
        <dbReference type="EMBL" id="MDX3025708.1"/>
    </source>
</evidence>
<evidence type="ECO:0000313" key="3">
    <source>
        <dbReference type="Proteomes" id="UP001272987"/>
    </source>
</evidence>
<reference evidence="2 3" key="1">
    <citation type="journal article" date="2023" name="Microb. Genom.">
        <title>Mesoterricola silvestris gen. nov., sp. nov., Mesoterricola sediminis sp. nov., Geothrix oryzae sp. nov., Geothrix edaphica sp. nov., Geothrix rubra sp. nov., and Geothrix limicola sp. nov., six novel members of Acidobacteriota isolated from soils.</title>
        <authorList>
            <person name="Weisberg A.J."/>
            <person name="Pearce E."/>
            <person name="Kramer C.G."/>
            <person name="Chang J.H."/>
            <person name="Clarke C.R."/>
        </authorList>
    </citation>
    <scope>NUCLEOTIDE SEQUENCE [LARGE SCALE GENOMIC DNA]</scope>
    <source>
        <strain evidence="2 3">NB05-1H</strain>
    </source>
</reference>
<gene>
    <name evidence="2" type="ORF">PV666_48795</name>
</gene>
<dbReference type="EMBL" id="JARAWP010000053">
    <property type="protein sequence ID" value="MDX3025708.1"/>
    <property type="molecule type" value="Genomic_DNA"/>
</dbReference>
<sequence length="141" mass="16768">MRMQWKKEMKTEILRAYQCPGCGYGAERPEGWKGVFCSKECKEDARTVRAMREEIQTGKLTPGTKVLAVLWDEIMRFGMDQRSLPPRAYEVLERVFFPEPVYPADREEWSTEWRSWKKKRTVSEPREHKEPVFVPVEPEQK</sequence>
<protein>
    <submittedName>
        <fullName evidence="2">Uncharacterized protein</fullName>
    </submittedName>
</protein>
<keyword evidence="3" id="KW-1185">Reference proteome</keyword>
<organism evidence="2 3">
    <name type="scientific">Streptomyces acidiscabies</name>
    <dbReference type="NCBI Taxonomy" id="42234"/>
    <lineage>
        <taxon>Bacteria</taxon>
        <taxon>Bacillati</taxon>
        <taxon>Actinomycetota</taxon>
        <taxon>Actinomycetes</taxon>
        <taxon>Kitasatosporales</taxon>
        <taxon>Streptomycetaceae</taxon>
        <taxon>Streptomyces</taxon>
    </lineage>
</organism>
<evidence type="ECO:0000256" key="1">
    <source>
        <dbReference type="SAM" id="MobiDB-lite"/>
    </source>
</evidence>
<dbReference type="RefSeq" id="WP_319167694.1">
    <property type="nucleotide sequence ID" value="NZ_JARAWP010000053.1"/>
</dbReference>
<feature type="region of interest" description="Disordered" evidence="1">
    <location>
        <begin position="118"/>
        <end position="141"/>
    </location>
</feature>
<comment type="caution">
    <text evidence="2">The sequence shown here is derived from an EMBL/GenBank/DDBJ whole genome shotgun (WGS) entry which is preliminary data.</text>
</comment>
<accession>A0ABU4MC64</accession>
<dbReference type="Proteomes" id="UP001272987">
    <property type="component" value="Unassembled WGS sequence"/>
</dbReference>
<proteinExistence type="predicted"/>